<evidence type="ECO:0000313" key="6">
    <source>
        <dbReference type="EMBL" id="KAG5192719.1"/>
    </source>
</evidence>
<feature type="domain" description="Cyclin-like" evidence="4">
    <location>
        <begin position="158"/>
        <end position="245"/>
    </location>
</feature>
<evidence type="ECO:0000256" key="3">
    <source>
        <dbReference type="SAM" id="MobiDB-lite"/>
    </source>
</evidence>
<dbReference type="OrthoDB" id="285802at2759"/>
<organism evidence="6 7">
    <name type="scientific">Tribonema minus</name>
    <dbReference type="NCBI Taxonomy" id="303371"/>
    <lineage>
        <taxon>Eukaryota</taxon>
        <taxon>Sar</taxon>
        <taxon>Stramenopiles</taxon>
        <taxon>Ochrophyta</taxon>
        <taxon>PX clade</taxon>
        <taxon>Xanthophyceae</taxon>
        <taxon>Tribonematales</taxon>
        <taxon>Tribonemataceae</taxon>
        <taxon>Tribonema</taxon>
    </lineage>
</organism>
<accession>A0A835ZIE3</accession>
<evidence type="ECO:0000256" key="1">
    <source>
        <dbReference type="ARBA" id="ARBA00023127"/>
    </source>
</evidence>
<evidence type="ECO:0000259" key="5">
    <source>
        <dbReference type="SMART" id="SM01332"/>
    </source>
</evidence>
<dbReference type="Proteomes" id="UP000664859">
    <property type="component" value="Unassembled WGS sequence"/>
</dbReference>
<feature type="region of interest" description="Disordered" evidence="3">
    <location>
        <begin position="68"/>
        <end position="88"/>
    </location>
</feature>
<keyword evidence="7" id="KW-1185">Reference proteome</keyword>
<evidence type="ECO:0000256" key="2">
    <source>
        <dbReference type="RuleBase" id="RU000383"/>
    </source>
</evidence>
<proteinExistence type="inferred from homology"/>
<dbReference type="Pfam" id="PF00134">
    <property type="entry name" value="Cyclin_N"/>
    <property type="match status" value="1"/>
</dbReference>
<dbReference type="AlphaFoldDB" id="A0A835ZIE3"/>
<protein>
    <recommendedName>
        <fullName evidence="8">Cyclin N-terminal domain-containing protein</fullName>
    </recommendedName>
</protein>
<name>A0A835ZIE3_9STRA</name>
<feature type="region of interest" description="Disordered" evidence="3">
    <location>
        <begin position="24"/>
        <end position="54"/>
    </location>
</feature>
<evidence type="ECO:0000313" key="7">
    <source>
        <dbReference type="Proteomes" id="UP000664859"/>
    </source>
</evidence>
<reference evidence="6" key="1">
    <citation type="submission" date="2021-02" db="EMBL/GenBank/DDBJ databases">
        <title>First Annotated Genome of the Yellow-green Alga Tribonema minus.</title>
        <authorList>
            <person name="Mahan K.M."/>
        </authorList>
    </citation>
    <scope>NUCLEOTIDE SEQUENCE</scope>
    <source>
        <strain evidence="6">UTEX B ZZ1240</strain>
    </source>
</reference>
<dbReference type="SMART" id="SM01332">
    <property type="entry name" value="Cyclin_C"/>
    <property type="match status" value="1"/>
</dbReference>
<feature type="domain" description="Cyclin C-terminal" evidence="5">
    <location>
        <begin position="254"/>
        <end position="391"/>
    </location>
</feature>
<dbReference type="PANTHER" id="PTHR10177">
    <property type="entry name" value="CYCLINS"/>
    <property type="match status" value="1"/>
</dbReference>
<evidence type="ECO:0000259" key="4">
    <source>
        <dbReference type="SMART" id="SM00385"/>
    </source>
</evidence>
<dbReference type="Gene3D" id="1.10.472.10">
    <property type="entry name" value="Cyclin-like"/>
    <property type="match status" value="2"/>
</dbReference>
<evidence type="ECO:0008006" key="8">
    <source>
        <dbReference type="Google" id="ProtNLM"/>
    </source>
</evidence>
<dbReference type="InterPro" id="IPR004367">
    <property type="entry name" value="Cyclin_C-dom"/>
</dbReference>
<feature type="domain" description="Cyclin-like" evidence="4">
    <location>
        <begin position="258"/>
        <end position="356"/>
    </location>
</feature>
<dbReference type="EMBL" id="JAFCMP010000002">
    <property type="protein sequence ID" value="KAG5192719.1"/>
    <property type="molecule type" value="Genomic_DNA"/>
</dbReference>
<dbReference type="InterPro" id="IPR006671">
    <property type="entry name" value="Cyclin_N"/>
</dbReference>
<dbReference type="InterPro" id="IPR013763">
    <property type="entry name" value="Cyclin-like_dom"/>
</dbReference>
<dbReference type="SUPFAM" id="SSF47954">
    <property type="entry name" value="Cyclin-like"/>
    <property type="match status" value="2"/>
</dbReference>
<feature type="compositionally biased region" description="Low complexity" evidence="3">
    <location>
        <begin position="68"/>
        <end position="80"/>
    </location>
</feature>
<dbReference type="Pfam" id="PF02984">
    <property type="entry name" value="Cyclin_C"/>
    <property type="match status" value="1"/>
</dbReference>
<gene>
    <name evidence="6" type="ORF">JKP88DRAFT_261727</name>
</gene>
<comment type="similarity">
    <text evidence="2">Belongs to the cyclin family.</text>
</comment>
<dbReference type="SMART" id="SM00385">
    <property type="entry name" value="CYCLIN"/>
    <property type="match status" value="2"/>
</dbReference>
<dbReference type="InterPro" id="IPR039361">
    <property type="entry name" value="Cyclin"/>
</dbReference>
<dbReference type="InterPro" id="IPR036915">
    <property type="entry name" value="Cyclin-like_sf"/>
</dbReference>
<sequence length="487" mass="50005">MAAKAGFANHLAAALDAFKHLPFRSSKTGAGLSTKPGKRGKRAPRGSSCGGRQDECFMTGYTSLSSLSSGGRNASSRAPSDSVVGTSGSLSKARAPVALVERSKKAAAAKEGKALDEQLGYPAAVIVDHWRTKERADAALSKFCVSAPYMAERHDMVDWIVRVAEHLRLQSVTIHSAVSLFDEACVQLDEAYPVAWRLQGLCALSIAAKYEEVERDLPTVAALAATARVPLTRRALAEGEVELGRSLDWRVSRINAMHFIGYYLHQGGSFSGDVCQRRPVSRHGQRALRRHAESFANVTLHFAAEFRAHLPSAVAAAAVLAARKLLRVEPTWPRALATLTGCQESDLLGCATDMLNLHRRAPAAAVAAAAAGPLARDPSFSSSSDATLPPSLGSSVCGGSSGGGAAATPVYFSCGGGSTGGGSSTGGGTIVPCFGSTGRRSSGGGGCGSSIAGSSVGRGGSSVVSCGSSIVSGRGGGAHGLKQAPPC</sequence>
<keyword evidence="1 2" id="KW-0195">Cyclin</keyword>
<comment type="caution">
    <text evidence="6">The sequence shown here is derived from an EMBL/GenBank/DDBJ whole genome shotgun (WGS) entry which is preliminary data.</text>
</comment>